<dbReference type="Pfam" id="PF12937">
    <property type="entry name" value="F-box-like"/>
    <property type="match status" value="1"/>
</dbReference>
<protein>
    <recommendedName>
        <fullName evidence="1">F-box domain-containing protein</fullName>
    </recommendedName>
</protein>
<evidence type="ECO:0000313" key="3">
    <source>
        <dbReference type="Proteomes" id="UP000294933"/>
    </source>
</evidence>
<keyword evidence="3" id="KW-1185">Reference proteome</keyword>
<sequence length="367" mass="41590">MPLVLEDGIRRLPDELLANIFELGHLSADDEDYALRGVSHVSLRFRTVSLKTPILWTKLSVTYTEAQIQTFLSRSGDLDLEIDTFHSNKSKIEPFLKILGRYSHQWVELFTWKMPALSHIECYSSHFLPGVTFPAQLMTLEMTLEDTDAVDIGALAQALQSMRNLRNLSVQLSDCDCADYETDWKRLKLHSVQIDNLTIGMSEGTVFEVAQGAYDALSFLTAAAVEISLDNDGGGPQFDYLQTSDGDFFPFGTIIVIHISKCINVLELCSAIGQYYEIAHTIHFDVPLEMHFTAGIHDNVECTPFPSIRNIEFHNCNLLCEEHIKFMLEHSLFAEVEDFKLASCSKISEDFLLDCRDEFGEKIQWTL</sequence>
<evidence type="ECO:0000313" key="2">
    <source>
        <dbReference type="EMBL" id="TDL14661.1"/>
    </source>
</evidence>
<dbReference type="Proteomes" id="UP000294933">
    <property type="component" value="Unassembled WGS sequence"/>
</dbReference>
<gene>
    <name evidence="2" type="ORF">BD410DRAFT_809564</name>
</gene>
<organism evidence="2 3">
    <name type="scientific">Rickenella mellea</name>
    <dbReference type="NCBI Taxonomy" id="50990"/>
    <lineage>
        <taxon>Eukaryota</taxon>
        <taxon>Fungi</taxon>
        <taxon>Dikarya</taxon>
        <taxon>Basidiomycota</taxon>
        <taxon>Agaricomycotina</taxon>
        <taxon>Agaricomycetes</taxon>
        <taxon>Hymenochaetales</taxon>
        <taxon>Rickenellaceae</taxon>
        <taxon>Rickenella</taxon>
    </lineage>
</organism>
<dbReference type="EMBL" id="ML170318">
    <property type="protein sequence ID" value="TDL14661.1"/>
    <property type="molecule type" value="Genomic_DNA"/>
</dbReference>
<name>A0A4Y7PI50_9AGAM</name>
<accession>A0A4Y7PI50</accession>
<feature type="domain" description="F-box" evidence="1">
    <location>
        <begin position="9"/>
        <end position="60"/>
    </location>
</feature>
<dbReference type="AlphaFoldDB" id="A0A4Y7PI50"/>
<dbReference type="OrthoDB" id="2653019at2759"/>
<proteinExistence type="predicted"/>
<dbReference type="Gene3D" id="1.20.1280.50">
    <property type="match status" value="1"/>
</dbReference>
<evidence type="ECO:0000259" key="1">
    <source>
        <dbReference type="Pfam" id="PF12937"/>
    </source>
</evidence>
<reference evidence="2 3" key="1">
    <citation type="submission" date="2018-06" db="EMBL/GenBank/DDBJ databases">
        <title>A transcriptomic atlas of mushroom development highlights an independent origin of complex multicellularity.</title>
        <authorList>
            <consortium name="DOE Joint Genome Institute"/>
            <person name="Krizsan K."/>
            <person name="Almasi E."/>
            <person name="Merenyi Z."/>
            <person name="Sahu N."/>
            <person name="Viragh M."/>
            <person name="Koszo T."/>
            <person name="Mondo S."/>
            <person name="Kiss B."/>
            <person name="Balint B."/>
            <person name="Kues U."/>
            <person name="Barry K."/>
            <person name="Hegedus J.C."/>
            <person name="Henrissat B."/>
            <person name="Johnson J."/>
            <person name="Lipzen A."/>
            <person name="Ohm R."/>
            <person name="Nagy I."/>
            <person name="Pangilinan J."/>
            <person name="Yan J."/>
            <person name="Xiong Y."/>
            <person name="Grigoriev I.V."/>
            <person name="Hibbett D.S."/>
            <person name="Nagy L.G."/>
        </authorList>
    </citation>
    <scope>NUCLEOTIDE SEQUENCE [LARGE SCALE GENOMIC DNA]</scope>
    <source>
        <strain evidence="2 3">SZMC22713</strain>
    </source>
</reference>
<dbReference type="VEuPathDB" id="FungiDB:BD410DRAFT_809564"/>
<dbReference type="InterPro" id="IPR001810">
    <property type="entry name" value="F-box_dom"/>
</dbReference>